<organism evidence="5 6">
    <name type="scientific">Saponaria officinalis</name>
    <name type="common">Common soapwort</name>
    <name type="synonym">Lychnis saponaria</name>
    <dbReference type="NCBI Taxonomy" id="3572"/>
    <lineage>
        <taxon>Eukaryota</taxon>
        <taxon>Viridiplantae</taxon>
        <taxon>Streptophyta</taxon>
        <taxon>Embryophyta</taxon>
        <taxon>Tracheophyta</taxon>
        <taxon>Spermatophyta</taxon>
        <taxon>Magnoliopsida</taxon>
        <taxon>eudicotyledons</taxon>
        <taxon>Gunneridae</taxon>
        <taxon>Pentapetalae</taxon>
        <taxon>Caryophyllales</taxon>
        <taxon>Caryophyllaceae</taxon>
        <taxon>Caryophylleae</taxon>
        <taxon>Saponaria</taxon>
    </lineage>
</organism>
<dbReference type="PROSITE" id="PS00640">
    <property type="entry name" value="THIOL_PROTEASE_ASN"/>
    <property type="match status" value="1"/>
</dbReference>
<evidence type="ECO:0000256" key="2">
    <source>
        <dbReference type="ARBA" id="ARBA00023157"/>
    </source>
</evidence>
<dbReference type="InterPro" id="IPR038765">
    <property type="entry name" value="Papain-like_cys_pep_sf"/>
</dbReference>
<dbReference type="InterPro" id="IPR013201">
    <property type="entry name" value="Prot_inhib_I29"/>
</dbReference>
<dbReference type="GO" id="GO:0006508">
    <property type="term" value="P:proteolysis"/>
    <property type="evidence" value="ECO:0007669"/>
    <property type="project" value="InterPro"/>
</dbReference>
<protein>
    <submittedName>
        <fullName evidence="5">Uncharacterized protein</fullName>
    </submittedName>
</protein>
<dbReference type="PRINTS" id="PR00705">
    <property type="entry name" value="PAPAIN"/>
</dbReference>
<evidence type="ECO:0000259" key="4">
    <source>
        <dbReference type="SMART" id="SM00848"/>
    </source>
</evidence>
<dbReference type="Proteomes" id="UP001443914">
    <property type="component" value="Unassembled WGS sequence"/>
</dbReference>
<dbReference type="Pfam" id="PF08246">
    <property type="entry name" value="Inhibitor_I29"/>
    <property type="match status" value="1"/>
</dbReference>
<dbReference type="InterPro" id="IPR025661">
    <property type="entry name" value="Pept_asp_AS"/>
</dbReference>
<sequence>MALHASKTVSRPLDDDMRSIHEQWMARHGRVYKHDTEKEKRYKNFKENMERINKFNYNGTSKSSYTLRANEFTDLTSEELRSTRKGSRSQLYRLDKILMNELNVSAFSYDGGQSNIAPFVDWRMSGAVTPIKNQGSCGSCWAFATVAAIESINQIKTVNLVSLSEQDLLDCLNSPGNGGCSGGVMQDAFSFIAQGNRLPTEDEYPYRGEPRQCIWPPGGDPPGSVTISNYKYLLQPNDFTALKQALNQQPIAISIDSSSFDFEHYGGGIFDGQLRMNYVDHDLLLIGYGIDENGVNYWLLKNSWGENWGEDGYMRLLMDVNQCPIAPNAFIPVM</sequence>
<evidence type="ECO:0000259" key="3">
    <source>
        <dbReference type="SMART" id="SM00645"/>
    </source>
</evidence>
<dbReference type="AlphaFoldDB" id="A0AAW1KC01"/>
<reference evidence="5" key="1">
    <citation type="submission" date="2024-03" db="EMBL/GenBank/DDBJ databases">
        <title>WGS assembly of Saponaria officinalis var. Norfolk2.</title>
        <authorList>
            <person name="Jenkins J."/>
            <person name="Shu S."/>
            <person name="Grimwood J."/>
            <person name="Barry K."/>
            <person name="Goodstein D."/>
            <person name="Schmutz J."/>
            <person name="Leebens-Mack J."/>
            <person name="Osbourn A."/>
        </authorList>
    </citation>
    <scope>NUCLEOTIDE SEQUENCE [LARGE SCALE GENOMIC DNA]</scope>
    <source>
        <strain evidence="5">JIC</strain>
    </source>
</reference>
<dbReference type="FunFam" id="3.90.70.10:FF:000332">
    <property type="entry name" value="Cathepsin L1"/>
    <property type="match status" value="1"/>
</dbReference>
<comment type="similarity">
    <text evidence="1">Belongs to the peptidase C1 family.</text>
</comment>
<dbReference type="InterPro" id="IPR000169">
    <property type="entry name" value="Pept_cys_AS"/>
</dbReference>
<dbReference type="GO" id="GO:0008234">
    <property type="term" value="F:cysteine-type peptidase activity"/>
    <property type="evidence" value="ECO:0007669"/>
    <property type="project" value="InterPro"/>
</dbReference>
<comment type="caution">
    <text evidence="5">The sequence shown here is derived from an EMBL/GenBank/DDBJ whole genome shotgun (WGS) entry which is preliminary data.</text>
</comment>
<dbReference type="CDD" id="cd02248">
    <property type="entry name" value="Peptidase_C1A"/>
    <property type="match status" value="1"/>
</dbReference>
<dbReference type="SUPFAM" id="SSF54001">
    <property type="entry name" value="Cysteine proteinases"/>
    <property type="match status" value="1"/>
</dbReference>
<feature type="domain" description="Peptidase C1A papain C-terminal" evidence="3">
    <location>
        <begin position="116"/>
        <end position="333"/>
    </location>
</feature>
<evidence type="ECO:0000313" key="5">
    <source>
        <dbReference type="EMBL" id="KAK9714558.1"/>
    </source>
</evidence>
<dbReference type="Pfam" id="PF00112">
    <property type="entry name" value="Peptidase_C1"/>
    <property type="match status" value="1"/>
</dbReference>
<dbReference type="Gene3D" id="3.90.70.10">
    <property type="entry name" value="Cysteine proteinases"/>
    <property type="match status" value="1"/>
</dbReference>
<dbReference type="SMART" id="SM00645">
    <property type="entry name" value="Pept_C1"/>
    <property type="match status" value="1"/>
</dbReference>
<dbReference type="InterPro" id="IPR039417">
    <property type="entry name" value="Peptidase_C1A_papain-like"/>
</dbReference>
<proteinExistence type="inferred from homology"/>
<evidence type="ECO:0000256" key="1">
    <source>
        <dbReference type="ARBA" id="ARBA00008455"/>
    </source>
</evidence>
<name>A0AAW1KC01_SAPOF</name>
<keyword evidence="6" id="KW-1185">Reference proteome</keyword>
<accession>A0AAW1KC01</accession>
<dbReference type="SMART" id="SM00848">
    <property type="entry name" value="Inhibitor_I29"/>
    <property type="match status" value="1"/>
</dbReference>
<feature type="domain" description="Cathepsin propeptide inhibitor" evidence="4">
    <location>
        <begin position="21"/>
        <end position="80"/>
    </location>
</feature>
<gene>
    <name evidence="5" type="ORF">RND81_06G103000</name>
</gene>
<dbReference type="InterPro" id="IPR000668">
    <property type="entry name" value="Peptidase_C1A_C"/>
</dbReference>
<keyword evidence="2" id="KW-1015">Disulfide bond</keyword>
<dbReference type="EMBL" id="JBDFQZ010000006">
    <property type="protein sequence ID" value="KAK9714558.1"/>
    <property type="molecule type" value="Genomic_DNA"/>
</dbReference>
<evidence type="ECO:0000313" key="6">
    <source>
        <dbReference type="Proteomes" id="UP001443914"/>
    </source>
</evidence>
<dbReference type="PROSITE" id="PS00139">
    <property type="entry name" value="THIOL_PROTEASE_CYS"/>
    <property type="match status" value="1"/>
</dbReference>
<dbReference type="PANTHER" id="PTHR12411">
    <property type="entry name" value="CYSTEINE PROTEASE FAMILY C1-RELATED"/>
    <property type="match status" value="1"/>
</dbReference>
<dbReference type="InterPro" id="IPR013128">
    <property type="entry name" value="Peptidase_C1A"/>
</dbReference>